<reference evidence="10 12" key="1">
    <citation type="submission" date="2015-05" db="EMBL/GenBank/DDBJ databases">
        <title>Genome assembly of Archangium gephyra DSM 2261.</title>
        <authorList>
            <person name="Sharma G."/>
            <person name="Subramanian S."/>
        </authorList>
    </citation>
    <scope>NUCLEOTIDE SEQUENCE [LARGE SCALE GENOMIC DNA]</scope>
    <source>
        <strain evidence="10 12">DSM 2261</strain>
    </source>
</reference>
<evidence type="ECO:0000256" key="5">
    <source>
        <dbReference type="ARBA" id="ARBA00022741"/>
    </source>
</evidence>
<dbReference type="Pfam" id="PF13185">
    <property type="entry name" value="GAF_2"/>
    <property type="match status" value="1"/>
</dbReference>
<protein>
    <recommendedName>
        <fullName evidence="2">histidine kinase</fullName>
        <ecNumber evidence="2">2.7.13.3</ecNumber>
    </recommendedName>
</protein>
<dbReference type="PANTHER" id="PTHR43065:SF10">
    <property type="entry name" value="PEROXIDE STRESS-ACTIVATED HISTIDINE KINASE MAK3"/>
    <property type="match status" value="1"/>
</dbReference>
<dbReference type="Pfam" id="PF13188">
    <property type="entry name" value="PAS_8"/>
    <property type="match status" value="1"/>
</dbReference>
<feature type="domain" description="Histidine kinase" evidence="9">
    <location>
        <begin position="323"/>
        <end position="529"/>
    </location>
</feature>
<dbReference type="GO" id="GO:0000155">
    <property type="term" value="F:phosphorelay sensor kinase activity"/>
    <property type="evidence" value="ECO:0007669"/>
    <property type="project" value="InterPro"/>
</dbReference>
<accession>A0AAC8QGJ0</accession>
<keyword evidence="6 10" id="KW-0418">Kinase</keyword>
<keyword evidence="7" id="KW-0067">ATP-binding</keyword>
<dbReference type="AlphaFoldDB" id="A0AAC8QGJ0"/>
<evidence type="ECO:0000313" key="11">
    <source>
        <dbReference type="EMBL" id="REG26484.1"/>
    </source>
</evidence>
<dbReference type="Proteomes" id="UP000256345">
    <property type="component" value="Unassembled WGS sequence"/>
</dbReference>
<dbReference type="SUPFAM" id="SSF55874">
    <property type="entry name" value="ATPase domain of HSP90 chaperone/DNA topoisomerase II/histidine kinase"/>
    <property type="match status" value="1"/>
</dbReference>
<dbReference type="SUPFAM" id="SSF55781">
    <property type="entry name" value="GAF domain-like"/>
    <property type="match status" value="1"/>
</dbReference>
<keyword evidence="13" id="KW-1185">Reference proteome</keyword>
<organism evidence="10 12">
    <name type="scientific">Archangium gephyra</name>
    <dbReference type="NCBI Taxonomy" id="48"/>
    <lineage>
        <taxon>Bacteria</taxon>
        <taxon>Pseudomonadati</taxon>
        <taxon>Myxococcota</taxon>
        <taxon>Myxococcia</taxon>
        <taxon>Myxococcales</taxon>
        <taxon>Cystobacterineae</taxon>
        <taxon>Archangiaceae</taxon>
        <taxon>Archangium</taxon>
    </lineage>
</organism>
<keyword evidence="10" id="KW-0969">Cilium</keyword>
<dbReference type="InterPro" id="IPR003661">
    <property type="entry name" value="HisK_dim/P_dom"/>
</dbReference>
<dbReference type="Pfam" id="PF02518">
    <property type="entry name" value="HATPase_c"/>
    <property type="match status" value="1"/>
</dbReference>
<dbReference type="EC" id="2.7.13.3" evidence="2"/>
<keyword evidence="10" id="KW-0966">Cell projection</keyword>
<dbReference type="InterPro" id="IPR005467">
    <property type="entry name" value="His_kinase_dom"/>
</dbReference>
<keyword evidence="3" id="KW-0597">Phosphoprotein</keyword>
<dbReference type="SUPFAM" id="SSF55785">
    <property type="entry name" value="PYP-like sensor domain (PAS domain)"/>
    <property type="match status" value="1"/>
</dbReference>
<keyword evidence="4" id="KW-0808">Transferase</keyword>
<dbReference type="InterPro" id="IPR036890">
    <property type="entry name" value="HATPase_C_sf"/>
</dbReference>
<evidence type="ECO:0000256" key="8">
    <source>
        <dbReference type="ARBA" id="ARBA00023012"/>
    </source>
</evidence>
<dbReference type="CDD" id="cd00082">
    <property type="entry name" value="HisKA"/>
    <property type="match status" value="1"/>
</dbReference>
<dbReference type="Gene3D" id="3.30.565.10">
    <property type="entry name" value="Histidine kinase-like ATPase, C-terminal domain"/>
    <property type="match status" value="1"/>
</dbReference>
<evidence type="ECO:0000256" key="4">
    <source>
        <dbReference type="ARBA" id="ARBA00022679"/>
    </source>
</evidence>
<dbReference type="GO" id="GO:0005524">
    <property type="term" value="F:ATP binding"/>
    <property type="evidence" value="ECO:0007669"/>
    <property type="project" value="UniProtKB-KW"/>
</dbReference>
<keyword evidence="8" id="KW-0902">Two-component regulatory system</keyword>
<dbReference type="Pfam" id="PF00512">
    <property type="entry name" value="HisKA"/>
    <property type="match status" value="1"/>
</dbReference>
<evidence type="ECO:0000313" key="12">
    <source>
        <dbReference type="Proteomes" id="UP000035579"/>
    </source>
</evidence>
<keyword evidence="10" id="KW-0282">Flagellum</keyword>
<evidence type="ECO:0000259" key="9">
    <source>
        <dbReference type="PROSITE" id="PS50109"/>
    </source>
</evidence>
<dbReference type="PROSITE" id="PS50109">
    <property type="entry name" value="HIS_KIN"/>
    <property type="match status" value="1"/>
</dbReference>
<keyword evidence="5" id="KW-0547">Nucleotide-binding</keyword>
<dbReference type="InterPro" id="IPR003018">
    <property type="entry name" value="GAF"/>
</dbReference>
<gene>
    <name evidence="10" type="ORF">AA314_08695</name>
    <name evidence="11" type="ORF">ATI61_11133</name>
</gene>
<dbReference type="CDD" id="cd00075">
    <property type="entry name" value="HATPase"/>
    <property type="match status" value="1"/>
</dbReference>
<dbReference type="Proteomes" id="UP000035579">
    <property type="component" value="Chromosome"/>
</dbReference>
<dbReference type="SUPFAM" id="SSF47384">
    <property type="entry name" value="Homodimeric domain of signal transducing histidine kinase"/>
    <property type="match status" value="1"/>
</dbReference>
<dbReference type="EMBL" id="CP011509">
    <property type="protein sequence ID" value="AKJ07069.1"/>
    <property type="molecule type" value="Genomic_DNA"/>
</dbReference>
<dbReference type="Gene3D" id="1.10.287.130">
    <property type="match status" value="1"/>
</dbReference>
<comment type="catalytic activity">
    <reaction evidence="1">
        <text>ATP + protein L-histidine = ADP + protein N-phospho-L-histidine.</text>
        <dbReference type="EC" id="2.7.13.3"/>
    </reaction>
</comment>
<reference evidence="11 13" key="2">
    <citation type="submission" date="2018-08" db="EMBL/GenBank/DDBJ databases">
        <title>Genomic Encyclopedia of Archaeal and Bacterial Type Strains, Phase II (KMG-II): from individual species to whole genera.</title>
        <authorList>
            <person name="Goeker M."/>
        </authorList>
    </citation>
    <scope>NUCLEOTIDE SEQUENCE [LARGE SCALE GENOMIC DNA]</scope>
    <source>
        <strain evidence="11 13">DSM 2261</strain>
    </source>
</reference>
<dbReference type="InterPro" id="IPR036097">
    <property type="entry name" value="HisK_dim/P_sf"/>
</dbReference>
<dbReference type="InterPro" id="IPR000014">
    <property type="entry name" value="PAS"/>
</dbReference>
<dbReference type="SMART" id="SM00388">
    <property type="entry name" value="HisKA"/>
    <property type="match status" value="1"/>
</dbReference>
<dbReference type="KEGG" id="age:AA314_08695"/>
<evidence type="ECO:0000313" key="10">
    <source>
        <dbReference type="EMBL" id="AKJ07069.1"/>
    </source>
</evidence>
<dbReference type="SMART" id="SM00387">
    <property type="entry name" value="HATPase_c"/>
    <property type="match status" value="1"/>
</dbReference>
<proteinExistence type="predicted"/>
<evidence type="ECO:0000256" key="2">
    <source>
        <dbReference type="ARBA" id="ARBA00012438"/>
    </source>
</evidence>
<name>A0AAC8QGJ0_9BACT</name>
<dbReference type="Gene3D" id="3.30.450.40">
    <property type="match status" value="1"/>
</dbReference>
<evidence type="ECO:0000256" key="7">
    <source>
        <dbReference type="ARBA" id="ARBA00022840"/>
    </source>
</evidence>
<dbReference type="EMBL" id="QUMU01000011">
    <property type="protein sequence ID" value="REG26484.1"/>
    <property type="molecule type" value="Genomic_DNA"/>
</dbReference>
<evidence type="ECO:0000313" key="13">
    <source>
        <dbReference type="Proteomes" id="UP000256345"/>
    </source>
</evidence>
<dbReference type="CDD" id="cd00130">
    <property type="entry name" value="PAS"/>
    <property type="match status" value="1"/>
</dbReference>
<evidence type="ECO:0000256" key="1">
    <source>
        <dbReference type="ARBA" id="ARBA00000085"/>
    </source>
</evidence>
<dbReference type="InterPro" id="IPR029016">
    <property type="entry name" value="GAF-like_dom_sf"/>
</dbReference>
<dbReference type="PRINTS" id="PR00344">
    <property type="entry name" value="BCTRLSENSOR"/>
</dbReference>
<dbReference type="InterPro" id="IPR003594">
    <property type="entry name" value="HATPase_dom"/>
</dbReference>
<dbReference type="InterPro" id="IPR035965">
    <property type="entry name" value="PAS-like_dom_sf"/>
</dbReference>
<evidence type="ECO:0000256" key="6">
    <source>
        <dbReference type="ARBA" id="ARBA00022777"/>
    </source>
</evidence>
<dbReference type="PANTHER" id="PTHR43065">
    <property type="entry name" value="SENSOR HISTIDINE KINASE"/>
    <property type="match status" value="1"/>
</dbReference>
<sequence length="538" mass="58968">MSDMAEYRPLEGLPAPVLVVRDNHVVYANPALLTLLGVGLEEVRATDFLKLLARYAPADQSWLEPMQADYARGQGIPDTVWVRIREAGGQERTWCMRRGEGSWPGELLLMLFDAEGEASTRRLTEALVQTAGEMVRCRDEQTVLETAVEAIHRQGFFVTVLLLEGEMLVHGPMRQDPVQVAAAEMLYGQPIQEVRFPRASVPHLEEVLTRRKAAFHQDMLRALENFHPSELLAQMRRAHPLVRGLDAPIFVEGQPYGVLSVQGETLTPTSAATLELFARQVGGALENVRHHRLAALRLAELSRLQSELVAQERLTVLGEAAGVVAHEVRNPLGSILNAVAVLKRDKLGPVGTSAVEMLEEEATRLDAMVRDLLDVVRPLEPRPRPLNLGELARRTLELFHERRQLGTVKVTVDEAPGLPVIHADETLLQLALENLLRNAVQASPSGGQVRVAVESVPEGMSLTVEDQGPGVSSGDTQRIFEPFFTTRTTGTGLGLAVVRRVVLAHGGTVSVGQRHGGGARFELRLPLQLEPTPLPTAP</sequence>
<dbReference type="InterPro" id="IPR004358">
    <property type="entry name" value="Sig_transdc_His_kin-like_C"/>
</dbReference>
<evidence type="ECO:0000256" key="3">
    <source>
        <dbReference type="ARBA" id="ARBA00022553"/>
    </source>
</evidence>